<evidence type="ECO:0000256" key="2">
    <source>
        <dbReference type="ARBA" id="ARBA00022837"/>
    </source>
</evidence>
<dbReference type="Gene3D" id="1.10.238.10">
    <property type="entry name" value="EF-hand"/>
    <property type="match status" value="1"/>
</dbReference>
<dbReference type="EMBL" id="JAUPFM010000002">
    <property type="protein sequence ID" value="KAK2858677.1"/>
    <property type="molecule type" value="Genomic_DNA"/>
</dbReference>
<dbReference type="AlphaFoldDB" id="A0AA88T931"/>
<keyword evidence="1" id="KW-0479">Metal-binding</keyword>
<dbReference type="PROSITE" id="PS00018">
    <property type="entry name" value="EF_HAND_1"/>
    <property type="match status" value="1"/>
</dbReference>
<dbReference type="SUPFAM" id="SSF47473">
    <property type="entry name" value="EF-hand"/>
    <property type="match status" value="1"/>
</dbReference>
<dbReference type="InterPro" id="IPR018247">
    <property type="entry name" value="EF_Hand_1_Ca_BS"/>
</dbReference>
<name>A0AA88T931_CHASR</name>
<protein>
    <recommendedName>
        <fullName evidence="3">EF-hand domain-containing protein</fullName>
    </recommendedName>
</protein>
<evidence type="ECO:0000313" key="4">
    <source>
        <dbReference type="EMBL" id="KAK2858677.1"/>
    </source>
</evidence>
<proteinExistence type="predicted"/>
<evidence type="ECO:0000256" key="1">
    <source>
        <dbReference type="ARBA" id="ARBA00022723"/>
    </source>
</evidence>
<gene>
    <name evidence="4" type="ORF">Q5P01_003297</name>
</gene>
<dbReference type="InterPro" id="IPR011992">
    <property type="entry name" value="EF-hand-dom_pair"/>
</dbReference>
<organism evidence="4 5">
    <name type="scientific">Channa striata</name>
    <name type="common">Snakehead murrel</name>
    <name type="synonym">Ophicephalus striatus</name>
    <dbReference type="NCBI Taxonomy" id="64152"/>
    <lineage>
        <taxon>Eukaryota</taxon>
        <taxon>Metazoa</taxon>
        <taxon>Chordata</taxon>
        <taxon>Craniata</taxon>
        <taxon>Vertebrata</taxon>
        <taxon>Euteleostomi</taxon>
        <taxon>Actinopterygii</taxon>
        <taxon>Neopterygii</taxon>
        <taxon>Teleostei</taxon>
        <taxon>Neoteleostei</taxon>
        <taxon>Acanthomorphata</taxon>
        <taxon>Anabantaria</taxon>
        <taxon>Anabantiformes</taxon>
        <taxon>Channoidei</taxon>
        <taxon>Channidae</taxon>
        <taxon>Channa</taxon>
    </lineage>
</organism>
<dbReference type="GO" id="GO:0005509">
    <property type="term" value="F:calcium ion binding"/>
    <property type="evidence" value="ECO:0007669"/>
    <property type="project" value="InterPro"/>
</dbReference>
<feature type="domain" description="EF-hand" evidence="3">
    <location>
        <begin position="62"/>
        <end position="97"/>
    </location>
</feature>
<dbReference type="Proteomes" id="UP001187415">
    <property type="component" value="Unassembled WGS sequence"/>
</dbReference>
<dbReference type="InterPro" id="IPR002048">
    <property type="entry name" value="EF_hand_dom"/>
</dbReference>
<dbReference type="Pfam" id="PF13405">
    <property type="entry name" value="EF-hand_6"/>
    <property type="match status" value="1"/>
</dbReference>
<dbReference type="SMART" id="SM00054">
    <property type="entry name" value="EFh"/>
    <property type="match status" value="1"/>
</dbReference>
<accession>A0AA88T931</accession>
<dbReference type="CDD" id="cd00051">
    <property type="entry name" value="EFh"/>
    <property type="match status" value="1"/>
</dbReference>
<sequence length="124" mass="13670">MAKLLPLQSELRELIGQRPYTALSVARSSSKRQTDGGSRQTWMHTDRGRGLILDEVEPLIQSRLASIKSAFKALDRNGTGTVSKEEFRQVLKSLLSLNKNQLDKVRDGISLETAAFVLALASTS</sequence>
<evidence type="ECO:0000313" key="5">
    <source>
        <dbReference type="Proteomes" id="UP001187415"/>
    </source>
</evidence>
<reference evidence="4" key="1">
    <citation type="submission" date="2023-07" db="EMBL/GenBank/DDBJ databases">
        <title>Chromosome-level Genome Assembly of Striped Snakehead (Channa striata).</title>
        <authorList>
            <person name="Liu H."/>
        </authorList>
    </citation>
    <scope>NUCLEOTIDE SEQUENCE</scope>
    <source>
        <strain evidence="4">Gz</strain>
        <tissue evidence="4">Muscle</tissue>
    </source>
</reference>
<keyword evidence="2" id="KW-0106">Calcium</keyword>
<evidence type="ECO:0000259" key="3">
    <source>
        <dbReference type="PROSITE" id="PS50222"/>
    </source>
</evidence>
<dbReference type="PROSITE" id="PS50222">
    <property type="entry name" value="EF_HAND_2"/>
    <property type="match status" value="1"/>
</dbReference>
<comment type="caution">
    <text evidence="4">The sequence shown here is derived from an EMBL/GenBank/DDBJ whole genome shotgun (WGS) entry which is preliminary data.</text>
</comment>
<keyword evidence="5" id="KW-1185">Reference proteome</keyword>